<dbReference type="AlphaFoldDB" id="A0A9P4NTK2"/>
<evidence type="ECO:0000313" key="1">
    <source>
        <dbReference type="EMBL" id="KAF2430976.1"/>
    </source>
</evidence>
<name>A0A9P4NTK2_9PEZI</name>
<proteinExistence type="predicted"/>
<protein>
    <submittedName>
        <fullName evidence="1">Uncharacterized protein</fullName>
    </submittedName>
</protein>
<accession>A0A9P4NTK2</accession>
<dbReference type="OrthoDB" id="3881168at2759"/>
<comment type="caution">
    <text evidence="1">The sequence shown here is derived from an EMBL/GenBank/DDBJ whole genome shotgun (WGS) entry which is preliminary data.</text>
</comment>
<dbReference type="Proteomes" id="UP000800235">
    <property type="component" value="Unassembled WGS sequence"/>
</dbReference>
<gene>
    <name evidence="1" type="ORF">EJ08DRAFT_205823</name>
</gene>
<organism evidence="1 2">
    <name type="scientific">Tothia fuscella</name>
    <dbReference type="NCBI Taxonomy" id="1048955"/>
    <lineage>
        <taxon>Eukaryota</taxon>
        <taxon>Fungi</taxon>
        <taxon>Dikarya</taxon>
        <taxon>Ascomycota</taxon>
        <taxon>Pezizomycotina</taxon>
        <taxon>Dothideomycetes</taxon>
        <taxon>Pleosporomycetidae</taxon>
        <taxon>Venturiales</taxon>
        <taxon>Cylindrosympodiaceae</taxon>
        <taxon>Tothia</taxon>
    </lineage>
</organism>
<evidence type="ECO:0000313" key="2">
    <source>
        <dbReference type="Proteomes" id="UP000800235"/>
    </source>
</evidence>
<keyword evidence="2" id="KW-1185">Reference proteome</keyword>
<dbReference type="EMBL" id="MU007035">
    <property type="protein sequence ID" value="KAF2430976.1"/>
    <property type="molecule type" value="Genomic_DNA"/>
</dbReference>
<sequence>MDTSTNSKSLCFMEAFEAKERQEISHEEYLDHLLTHCNGIRHEYDKWPYDLDGLDEADPFGLSIRVWTAGLKEGIIKDTSAMKGILMAYHNGKDATVTTDLAQLEQQQATYLCESLAVASSLDNRPVVFKFCMDKGFCYRGPFLMHTDRLQEAGNTTPKEISEILDASQFRKSFPRF</sequence>
<reference evidence="1" key="1">
    <citation type="journal article" date="2020" name="Stud. Mycol.">
        <title>101 Dothideomycetes genomes: a test case for predicting lifestyles and emergence of pathogens.</title>
        <authorList>
            <person name="Haridas S."/>
            <person name="Albert R."/>
            <person name="Binder M."/>
            <person name="Bloem J."/>
            <person name="Labutti K."/>
            <person name="Salamov A."/>
            <person name="Andreopoulos B."/>
            <person name="Baker S."/>
            <person name="Barry K."/>
            <person name="Bills G."/>
            <person name="Bluhm B."/>
            <person name="Cannon C."/>
            <person name="Castanera R."/>
            <person name="Culley D."/>
            <person name="Daum C."/>
            <person name="Ezra D."/>
            <person name="Gonzalez J."/>
            <person name="Henrissat B."/>
            <person name="Kuo A."/>
            <person name="Liang C."/>
            <person name="Lipzen A."/>
            <person name="Lutzoni F."/>
            <person name="Magnuson J."/>
            <person name="Mondo S."/>
            <person name="Nolan M."/>
            <person name="Ohm R."/>
            <person name="Pangilinan J."/>
            <person name="Park H.-J."/>
            <person name="Ramirez L."/>
            <person name="Alfaro M."/>
            <person name="Sun H."/>
            <person name="Tritt A."/>
            <person name="Yoshinaga Y."/>
            <person name="Zwiers L.-H."/>
            <person name="Turgeon B."/>
            <person name="Goodwin S."/>
            <person name="Spatafora J."/>
            <person name="Crous P."/>
            <person name="Grigoriev I."/>
        </authorList>
    </citation>
    <scope>NUCLEOTIDE SEQUENCE</scope>
    <source>
        <strain evidence="1">CBS 130266</strain>
    </source>
</reference>